<dbReference type="Gene3D" id="3.40.630.40">
    <property type="entry name" value="Zn-dependent exopeptidases"/>
    <property type="match status" value="1"/>
</dbReference>
<evidence type="ECO:0000259" key="3">
    <source>
        <dbReference type="SMART" id="SM00646"/>
    </source>
</evidence>
<keyword evidence="1" id="KW-0378">Hydrolase</keyword>
<gene>
    <name evidence="4" type="ORF">GCM10007425_20640</name>
</gene>
<reference evidence="4" key="1">
    <citation type="journal article" date="2014" name="Int. J. Syst. Evol. Microbiol.">
        <title>Complete genome sequence of Corynebacterium casei LMG S-19264T (=DSM 44701T), isolated from a smear-ripened cheese.</title>
        <authorList>
            <consortium name="US DOE Joint Genome Institute (JGI-PGF)"/>
            <person name="Walter F."/>
            <person name="Albersmeier A."/>
            <person name="Kalinowski J."/>
            <person name="Ruckert C."/>
        </authorList>
    </citation>
    <scope>NUCLEOTIDE SEQUENCE</scope>
    <source>
        <strain evidence="4">CGMCC 1.15760</strain>
    </source>
</reference>
<dbReference type="SUPFAM" id="SSF53187">
    <property type="entry name" value="Zn-dependent exopeptidases"/>
    <property type="match status" value="1"/>
</dbReference>
<dbReference type="PANTHER" id="PTHR30404:SF0">
    <property type="entry name" value="N-ACETYLMURAMOYL-L-ALANINE AMIDASE AMIC"/>
    <property type="match status" value="1"/>
</dbReference>
<organism evidence="4 5">
    <name type="scientific">Lysinibacillus alkalisoli</name>
    <dbReference type="NCBI Taxonomy" id="1911548"/>
    <lineage>
        <taxon>Bacteria</taxon>
        <taxon>Bacillati</taxon>
        <taxon>Bacillota</taxon>
        <taxon>Bacilli</taxon>
        <taxon>Bacillales</taxon>
        <taxon>Bacillaceae</taxon>
        <taxon>Lysinibacillus</taxon>
    </lineage>
</organism>
<protein>
    <recommendedName>
        <fullName evidence="3">MurNAc-LAA domain-containing protein</fullName>
    </recommendedName>
</protein>
<keyword evidence="2" id="KW-0472">Membrane</keyword>
<name>A0A917LHR5_9BACI</name>
<feature type="domain" description="MurNAc-LAA" evidence="3">
    <location>
        <begin position="89"/>
        <end position="202"/>
    </location>
</feature>
<keyword evidence="2" id="KW-0812">Transmembrane</keyword>
<dbReference type="RefSeq" id="WP_188614972.1">
    <property type="nucleotide sequence ID" value="NZ_BMJT01000006.1"/>
</dbReference>
<evidence type="ECO:0000256" key="2">
    <source>
        <dbReference type="SAM" id="Phobius"/>
    </source>
</evidence>
<accession>A0A917LHR5</accession>
<dbReference type="InterPro" id="IPR002508">
    <property type="entry name" value="MurNAc-LAA_cat"/>
</dbReference>
<dbReference type="SMART" id="SM00646">
    <property type="entry name" value="Ami_3"/>
    <property type="match status" value="1"/>
</dbReference>
<feature type="transmembrane region" description="Helical" evidence="2">
    <location>
        <begin position="5"/>
        <end position="23"/>
    </location>
</feature>
<evidence type="ECO:0000313" key="4">
    <source>
        <dbReference type="EMBL" id="GGG25872.1"/>
    </source>
</evidence>
<sequence>MKRKILYIIPIILIVSCIFLLFYDNKKLTIMIDPGHGDQDPGTISIHGTYEKDINLSLAKKTAETLAKQGHTIILTRHEDTTMSLKERYQLANEKQVDLFISVHANAIENKPDIHGMQVLYYPDETNRNEVLASEMLKSLLTTTNAVDKGAIARPDLAVLRGTRMPSLLIESGFLTNAQEATRLEDPNYQQKIADGVAQAVQHYFDEELIVKNQK</sequence>
<comment type="caution">
    <text evidence="4">The sequence shown here is derived from an EMBL/GenBank/DDBJ whole genome shotgun (WGS) entry which is preliminary data.</text>
</comment>
<dbReference type="GO" id="GO:0030288">
    <property type="term" value="C:outer membrane-bounded periplasmic space"/>
    <property type="evidence" value="ECO:0007669"/>
    <property type="project" value="TreeGrafter"/>
</dbReference>
<keyword evidence="2" id="KW-1133">Transmembrane helix</keyword>
<dbReference type="GO" id="GO:0009253">
    <property type="term" value="P:peptidoglycan catabolic process"/>
    <property type="evidence" value="ECO:0007669"/>
    <property type="project" value="InterPro"/>
</dbReference>
<dbReference type="AlphaFoldDB" id="A0A917LHR5"/>
<dbReference type="GO" id="GO:0008745">
    <property type="term" value="F:N-acetylmuramoyl-L-alanine amidase activity"/>
    <property type="evidence" value="ECO:0007669"/>
    <property type="project" value="InterPro"/>
</dbReference>
<dbReference type="Pfam" id="PF01520">
    <property type="entry name" value="Amidase_3"/>
    <property type="match status" value="1"/>
</dbReference>
<dbReference type="CDD" id="cd02696">
    <property type="entry name" value="MurNAc-LAA"/>
    <property type="match status" value="1"/>
</dbReference>
<reference evidence="4" key="2">
    <citation type="submission" date="2020-09" db="EMBL/GenBank/DDBJ databases">
        <authorList>
            <person name="Sun Q."/>
            <person name="Zhou Y."/>
        </authorList>
    </citation>
    <scope>NUCLEOTIDE SEQUENCE</scope>
    <source>
        <strain evidence="4">CGMCC 1.15760</strain>
    </source>
</reference>
<evidence type="ECO:0000313" key="5">
    <source>
        <dbReference type="Proteomes" id="UP000616608"/>
    </source>
</evidence>
<proteinExistence type="predicted"/>
<dbReference type="InterPro" id="IPR050695">
    <property type="entry name" value="N-acetylmuramoyl_amidase_3"/>
</dbReference>
<dbReference type="Proteomes" id="UP000616608">
    <property type="component" value="Unassembled WGS sequence"/>
</dbReference>
<dbReference type="EMBL" id="BMJT01000006">
    <property type="protein sequence ID" value="GGG25872.1"/>
    <property type="molecule type" value="Genomic_DNA"/>
</dbReference>
<dbReference type="PROSITE" id="PS51257">
    <property type="entry name" value="PROKAR_LIPOPROTEIN"/>
    <property type="match status" value="1"/>
</dbReference>
<evidence type="ECO:0000256" key="1">
    <source>
        <dbReference type="ARBA" id="ARBA00022801"/>
    </source>
</evidence>
<dbReference type="PANTHER" id="PTHR30404">
    <property type="entry name" value="N-ACETYLMURAMOYL-L-ALANINE AMIDASE"/>
    <property type="match status" value="1"/>
</dbReference>
<keyword evidence="5" id="KW-1185">Reference proteome</keyword>